<evidence type="ECO:0000313" key="1">
    <source>
        <dbReference type="EMBL" id="BBX02268.1"/>
    </source>
</evidence>
<protein>
    <submittedName>
        <fullName evidence="1">Uncharacterized protein</fullName>
    </submittedName>
</protein>
<organism evidence="1 2">
    <name type="scientific">Mycolicibacterium moriokaense</name>
    <dbReference type="NCBI Taxonomy" id="39691"/>
    <lineage>
        <taxon>Bacteria</taxon>
        <taxon>Bacillati</taxon>
        <taxon>Actinomycetota</taxon>
        <taxon>Actinomycetes</taxon>
        <taxon>Mycobacteriales</taxon>
        <taxon>Mycobacteriaceae</taxon>
        <taxon>Mycolicibacterium</taxon>
    </lineage>
</organism>
<proteinExistence type="predicted"/>
<sequence>MTESGFVRVDRGVVLSGLPLKAAYNSALIAAKARKQLGGPYQIYEALACQFAAAMAADGHSDVPSPPIREADAVEQPTVPIADAAVALGISLRQTRRLAPRLGGRKVAGCWFVDEAALREHIEGRSK</sequence>
<keyword evidence="2" id="KW-1185">Reference proteome</keyword>
<accession>A0AAD1M6P5</accession>
<dbReference type="KEGG" id="mmor:MMOR_32040"/>
<dbReference type="EMBL" id="AP022560">
    <property type="protein sequence ID" value="BBX02268.1"/>
    <property type="molecule type" value="Genomic_DNA"/>
</dbReference>
<evidence type="ECO:0000313" key="2">
    <source>
        <dbReference type="Proteomes" id="UP000466681"/>
    </source>
</evidence>
<name>A0AAD1M6P5_9MYCO</name>
<reference evidence="1 2" key="1">
    <citation type="journal article" date="2019" name="Emerg. Microbes Infect.">
        <title>Comprehensive subspecies identification of 175 nontuberculous mycobacteria species based on 7547 genomic profiles.</title>
        <authorList>
            <person name="Matsumoto Y."/>
            <person name="Kinjo T."/>
            <person name="Motooka D."/>
            <person name="Nabeya D."/>
            <person name="Jung N."/>
            <person name="Uechi K."/>
            <person name="Horii T."/>
            <person name="Iida T."/>
            <person name="Fujita J."/>
            <person name="Nakamura S."/>
        </authorList>
    </citation>
    <scope>NUCLEOTIDE SEQUENCE [LARGE SCALE GENOMIC DNA]</scope>
    <source>
        <strain evidence="1 2">JCM 6375</strain>
    </source>
</reference>
<dbReference type="RefSeq" id="WP_083157697.1">
    <property type="nucleotide sequence ID" value="NZ_AP022560.1"/>
</dbReference>
<gene>
    <name evidence="1" type="ORF">MMOR_32040</name>
</gene>
<dbReference type="Proteomes" id="UP000466681">
    <property type="component" value="Chromosome"/>
</dbReference>
<dbReference type="AlphaFoldDB" id="A0AAD1M6P5"/>